<dbReference type="InterPro" id="IPR003323">
    <property type="entry name" value="OTU_dom"/>
</dbReference>
<dbReference type="InterPro" id="IPR049771">
    <property type="entry name" value="OTU2-like_OTU"/>
</dbReference>
<dbReference type="InParanoid" id="A0A448YNZ9"/>
<sequence length="342" mass="39213">MTEALEEVLARHKKEERDLVSRTTGMKKQANKRNRKQVMKHVRELEEELRQRHKSELEEVKGGESTEDSGEKVTPEMLLAQLELEEKSKEERQGGGQEVASSASNSTPSHRRNRQRERIAKREAAIKEKQEQARIGAENVADPRNIEVGNIEELCRVNQLVAYEITPDGHCLFASIADQLKRRQDIEMSVHELRSKAAEYIRSNPDTFTPFLFDESTMSLRDIGEYTKELENTAMWGGDLEILALSKVFDSPISVMMSGRAALKINEEGQQPELKIVFYQHSYGLGEHYNSLRDVGDVEEGDGFIKVEKRERGNRQTTEQGERDPERDLERDGEREEDSDVE</sequence>
<keyword evidence="4" id="KW-1185">Reference proteome</keyword>
<organism evidence="3 4">
    <name type="scientific">Brettanomyces naardenensis</name>
    <name type="common">Yeast</name>
    <dbReference type="NCBI Taxonomy" id="13370"/>
    <lineage>
        <taxon>Eukaryota</taxon>
        <taxon>Fungi</taxon>
        <taxon>Dikarya</taxon>
        <taxon>Ascomycota</taxon>
        <taxon>Saccharomycotina</taxon>
        <taxon>Pichiomycetes</taxon>
        <taxon>Pichiales</taxon>
        <taxon>Pichiaceae</taxon>
        <taxon>Brettanomyces</taxon>
    </lineage>
</organism>
<dbReference type="OrthoDB" id="415023at2759"/>
<accession>A0A448YNZ9</accession>
<dbReference type="GO" id="GO:0016579">
    <property type="term" value="P:protein deubiquitination"/>
    <property type="evidence" value="ECO:0007669"/>
    <property type="project" value="TreeGrafter"/>
</dbReference>
<reference evidence="3 4" key="1">
    <citation type="submission" date="2018-12" db="EMBL/GenBank/DDBJ databases">
        <authorList>
            <person name="Tiukova I."/>
            <person name="Dainat J."/>
        </authorList>
    </citation>
    <scope>NUCLEOTIDE SEQUENCE [LARGE SCALE GENOMIC DNA]</scope>
</reference>
<evidence type="ECO:0000313" key="3">
    <source>
        <dbReference type="EMBL" id="VEU22665.1"/>
    </source>
</evidence>
<protein>
    <submittedName>
        <fullName evidence="3">DEKNAAC103619</fullName>
    </submittedName>
</protein>
<dbReference type="SUPFAM" id="SSF54001">
    <property type="entry name" value="Cysteine proteinases"/>
    <property type="match status" value="1"/>
</dbReference>
<evidence type="ECO:0000259" key="2">
    <source>
        <dbReference type="PROSITE" id="PS50802"/>
    </source>
</evidence>
<dbReference type="Proteomes" id="UP000290900">
    <property type="component" value="Unassembled WGS sequence"/>
</dbReference>
<dbReference type="EMBL" id="CAACVR010000023">
    <property type="protein sequence ID" value="VEU22665.1"/>
    <property type="molecule type" value="Genomic_DNA"/>
</dbReference>
<feature type="compositionally biased region" description="Basic and acidic residues" evidence="1">
    <location>
        <begin position="41"/>
        <end position="74"/>
    </location>
</feature>
<feature type="compositionally biased region" description="Polar residues" evidence="1">
    <location>
        <begin position="99"/>
        <end position="108"/>
    </location>
</feature>
<evidence type="ECO:0000313" key="4">
    <source>
        <dbReference type="Proteomes" id="UP000290900"/>
    </source>
</evidence>
<feature type="compositionally biased region" description="Basic and acidic residues" evidence="1">
    <location>
        <begin position="306"/>
        <end position="334"/>
    </location>
</feature>
<feature type="domain" description="OTU" evidence="2">
    <location>
        <begin position="160"/>
        <end position="295"/>
    </location>
</feature>
<feature type="compositionally biased region" description="Basic residues" evidence="1">
    <location>
        <begin position="29"/>
        <end position="40"/>
    </location>
</feature>
<proteinExistence type="predicted"/>
<dbReference type="PANTHER" id="PTHR12419">
    <property type="entry name" value="OTU DOMAIN CONTAINING PROTEIN"/>
    <property type="match status" value="1"/>
</dbReference>
<dbReference type="PROSITE" id="PS50802">
    <property type="entry name" value="OTU"/>
    <property type="match status" value="1"/>
</dbReference>
<dbReference type="InterPro" id="IPR038765">
    <property type="entry name" value="Papain-like_cys_pep_sf"/>
</dbReference>
<feature type="region of interest" description="Disordered" evidence="1">
    <location>
        <begin position="306"/>
        <end position="342"/>
    </location>
</feature>
<feature type="compositionally biased region" description="Basic and acidic residues" evidence="1">
    <location>
        <begin position="8"/>
        <end position="20"/>
    </location>
</feature>
<feature type="region of interest" description="Disordered" evidence="1">
    <location>
        <begin position="1"/>
        <end position="116"/>
    </location>
</feature>
<dbReference type="Pfam" id="PF02338">
    <property type="entry name" value="OTU"/>
    <property type="match status" value="1"/>
</dbReference>
<gene>
    <name evidence="3" type="ORF">BRENAR_LOCUS3396</name>
</gene>
<feature type="compositionally biased region" description="Basic and acidic residues" evidence="1">
    <location>
        <begin position="84"/>
        <end position="93"/>
    </location>
</feature>
<dbReference type="GO" id="GO:0004843">
    <property type="term" value="F:cysteine-type deubiquitinase activity"/>
    <property type="evidence" value="ECO:0007669"/>
    <property type="project" value="TreeGrafter"/>
</dbReference>
<dbReference type="InterPro" id="IPR050704">
    <property type="entry name" value="Peptidase_C85-like"/>
</dbReference>
<dbReference type="AlphaFoldDB" id="A0A448YNZ9"/>
<name>A0A448YNZ9_BRENA</name>
<dbReference type="STRING" id="13370.A0A448YNZ9"/>
<dbReference type="PANTHER" id="PTHR12419:SF10">
    <property type="entry name" value="DEUBIQUITINASE OTUD6B"/>
    <property type="match status" value="1"/>
</dbReference>
<dbReference type="FunCoup" id="A0A448YNZ9">
    <property type="interactions" value="689"/>
</dbReference>
<dbReference type="CDD" id="cd22762">
    <property type="entry name" value="OTU_fungi_OTU2-like"/>
    <property type="match status" value="1"/>
</dbReference>
<evidence type="ECO:0000256" key="1">
    <source>
        <dbReference type="SAM" id="MobiDB-lite"/>
    </source>
</evidence>
<dbReference type="Gene3D" id="3.90.70.80">
    <property type="match status" value="1"/>
</dbReference>